<dbReference type="GO" id="GO:0006888">
    <property type="term" value="P:endoplasmic reticulum to Golgi vesicle-mediated transport"/>
    <property type="evidence" value="ECO:0007669"/>
    <property type="project" value="TreeGrafter"/>
</dbReference>
<dbReference type="Gene3D" id="3.40.50.150">
    <property type="entry name" value="Vaccinia Virus protein VP39"/>
    <property type="match status" value="1"/>
</dbReference>
<organism evidence="6">
    <name type="scientific">Thrips palmi</name>
    <name type="common">Melon thrips</name>
    <dbReference type="NCBI Taxonomy" id="161013"/>
    <lineage>
        <taxon>Eukaryota</taxon>
        <taxon>Metazoa</taxon>
        <taxon>Ecdysozoa</taxon>
        <taxon>Arthropoda</taxon>
        <taxon>Hexapoda</taxon>
        <taxon>Insecta</taxon>
        <taxon>Pterygota</taxon>
        <taxon>Neoptera</taxon>
        <taxon>Paraneoptera</taxon>
        <taxon>Thysanoptera</taxon>
        <taxon>Terebrantia</taxon>
        <taxon>Thripoidea</taxon>
        <taxon>Thripidae</taxon>
        <taxon>Thrips</taxon>
    </lineage>
</organism>
<evidence type="ECO:0000259" key="2">
    <source>
        <dbReference type="Pfam" id="PF05050"/>
    </source>
</evidence>
<dbReference type="Pfam" id="PF05050">
    <property type="entry name" value="Methyltransf_21"/>
    <property type="match status" value="1"/>
</dbReference>
<accession>A0A6P8Y969</accession>
<feature type="domain" description="Methyltransferase FkbM" evidence="2">
    <location>
        <begin position="112"/>
        <end position="267"/>
    </location>
</feature>
<dbReference type="KEGG" id="tpal:117640346"/>
<sequence>MELSVWRLGKTKGILLLLFLLVCFIMIYHRGSSPPVPVFHSIIIDNDGLNGKSISQDDDRLIAKIRAVYLKPPPPASVPLNLTDPEEFDTSMGQAQTIKKLLKYKRNGFFIECGALDGEIRSNTLYFERYLGWTGLLIEGDPSNYAAMVHKHRKAWLSPACLSLKPYPSVVSFKQNFNMGQVSEYPAGHSQSGFVDVQCFPLYSFLLALDKTTIDYFSLDVEGAELDVLKTIPWSKVNIKVLSVEFIHGPEGKDALQNYMESLGYRVVDTVIHSNNLANDFIFVKD</sequence>
<keyword evidence="3" id="KW-1185">Reference proteome</keyword>
<keyword evidence="1" id="KW-0472">Membrane</keyword>
<name>A0A6P8Y969_THRPL</name>
<dbReference type="RefSeq" id="XP_034232684.1">
    <property type="nucleotide sequence ID" value="XM_034376793.1"/>
</dbReference>
<dbReference type="PANTHER" id="PTHR34009:SF2">
    <property type="entry name" value="PROTEIN STAR"/>
    <property type="match status" value="1"/>
</dbReference>
<dbReference type="GeneID" id="117640346"/>
<evidence type="ECO:0000313" key="5">
    <source>
        <dbReference type="RefSeq" id="XP_034232685.1"/>
    </source>
</evidence>
<feature type="transmembrane region" description="Helical" evidence="1">
    <location>
        <begin position="12"/>
        <end position="29"/>
    </location>
</feature>
<proteinExistence type="predicted"/>
<dbReference type="CTD" id="33281"/>
<keyword evidence="1" id="KW-1133">Transmembrane helix</keyword>
<dbReference type="RefSeq" id="XP_034232685.1">
    <property type="nucleotide sequence ID" value="XM_034376794.1"/>
</dbReference>
<dbReference type="InterPro" id="IPR029063">
    <property type="entry name" value="SAM-dependent_MTases_sf"/>
</dbReference>
<dbReference type="GO" id="GO:0031902">
    <property type="term" value="C:late endosome membrane"/>
    <property type="evidence" value="ECO:0007669"/>
    <property type="project" value="TreeGrafter"/>
</dbReference>
<evidence type="ECO:0000313" key="6">
    <source>
        <dbReference type="RefSeq" id="XP_034232686.1"/>
    </source>
</evidence>
<dbReference type="InterPro" id="IPR053202">
    <property type="entry name" value="EGF_Rcpt_Signaling_Reg"/>
</dbReference>
<dbReference type="SUPFAM" id="SSF53335">
    <property type="entry name" value="S-adenosyl-L-methionine-dependent methyltransferases"/>
    <property type="match status" value="1"/>
</dbReference>
<dbReference type="AlphaFoldDB" id="A0A6P8Y969"/>
<dbReference type="InterPro" id="IPR006342">
    <property type="entry name" value="FkbM_mtfrase"/>
</dbReference>
<reference evidence="4 5" key="1">
    <citation type="submission" date="2025-04" db="UniProtKB">
        <authorList>
            <consortium name="RefSeq"/>
        </authorList>
    </citation>
    <scope>IDENTIFICATION</scope>
    <source>
        <tissue evidence="4 5">Total insect</tissue>
    </source>
</reference>
<protein>
    <submittedName>
        <fullName evidence="4 5">Protein Star</fullName>
    </submittedName>
</protein>
<dbReference type="Proteomes" id="UP000515158">
    <property type="component" value="Unplaced"/>
</dbReference>
<dbReference type="OrthoDB" id="6357215at2759"/>
<evidence type="ECO:0000256" key="1">
    <source>
        <dbReference type="SAM" id="Phobius"/>
    </source>
</evidence>
<keyword evidence="1" id="KW-0812">Transmembrane</keyword>
<evidence type="ECO:0000313" key="4">
    <source>
        <dbReference type="RefSeq" id="XP_034232684.1"/>
    </source>
</evidence>
<gene>
    <name evidence="4 5 6" type="primary">LOC117640346</name>
</gene>
<evidence type="ECO:0000313" key="3">
    <source>
        <dbReference type="Proteomes" id="UP000515158"/>
    </source>
</evidence>
<dbReference type="GO" id="GO:0005886">
    <property type="term" value="C:plasma membrane"/>
    <property type="evidence" value="ECO:0007669"/>
    <property type="project" value="TreeGrafter"/>
</dbReference>
<dbReference type="RefSeq" id="XP_034232686.1">
    <property type="nucleotide sequence ID" value="XM_034376795.1"/>
</dbReference>
<dbReference type="GO" id="GO:0005794">
    <property type="term" value="C:Golgi apparatus"/>
    <property type="evidence" value="ECO:0007669"/>
    <property type="project" value="TreeGrafter"/>
</dbReference>
<dbReference type="GO" id="GO:0016197">
    <property type="term" value="P:endosomal transport"/>
    <property type="evidence" value="ECO:0007669"/>
    <property type="project" value="TreeGrafter"/>
</dbReference>
<dbReference type="GO" id="GO:0005789">
    <property type="term" value="C:endoplasmic reticulum membrane"/>
    <property type="evidence" value="ECO:0007669"/>
    <property type="project" value="TreeGrafter"/>
</dbReference>
<dbReference type="PANTHER" id="PTHR34009">
    <property type="entry name" value="PROTEIN STAR"/>
    <property type="match status" value="1"/>
</dbReference>